<protein>
    <submittedName>
        <fullName evidence="1">Uncharacterized protein</fullName>
    </submittedName>
</protein>
<reference evidence="1" key="1">
    <citation type="journal article" date="2011" name="Environ. Microbiol.">
        <title>Time-series analyses of Monterey Bay coastal microbial picoplankton using a 'genome proxy' microarray.</title>
        <authorList>
            <person name="Rich V.I."/>
            <person name="Pham V.D."/>
            <person name="Eppley J."/>
            <person name="Shi Y."/>
            <person name="DeLong E.F."/>
        </authorList>
    </citation>
    <scope>NUCLEOTIDE SEQUENCE</scope>
</reference>
<dbReference type="EMBL" id="GU474877">
    <property type="protein sequence ID" value="ADI17930.1"/>
    <property type="molecule type" value="Genomic_DNA"/>
</dbReference>
<organism evidence="1">
    <name type="scientific">uncultured Desulfobacterales bacterium HF0200_07G10</name>
    <dbReference type="NCBI Taxonomy" id="710741"/>
    <lineage>
        <taxon>Bacteria</taxon>
        <taxon>Pseudomonadati</taxon>
        <taxon>Thermodesulfobacteriota</taxon>
        <taxon>Desulfobacteria</taxon>
        <taxon>Desulfobacterales</taxon>
        <taxon>environmental samples</taxon>
    </lineage>
</organism>
<proteinExistence type="predicted"/>
<dbReference type="AlphaFoldDB" id="E0XU39"/>
<name>E0XU39_9BACT</name>
<evidence type="ECO:0000313" key="1">
    <source>
        <dbReference type="EMBL" id="ADI17930.1"/>
    </source>
</evidence>
<sequence length="62" mass="7171">MLRPSSSVDAKESTASPYTLDQNLNPQLLQTIFNCQRTIAPPRALCKTKTFYRTLQKSRVWR</sequence>
<accession>E0XU39</accession>